<feature type="domain" description="Histidine kinase" evidence="9">
    <location>
        <begin position="208"/>
        <end position="414"/>
    </location>
</feature>
<dbReference type="InterPro" id="IPR005467">
    <property type="entry name" value="His_kinase_dom"/>
</dbReference>
<dbReference type="GO" id="GO:0016036">
    <property type="term" value="P:cellular response to phosphate starvation"/>
    <property type="evidence" value="ECO:0007669"/>
    <property type="project" value="TreeGrafter"/>
</dbReference>
<evidence type="ECO:0000256" key="5">
    <source>
        <dbReference type="ARBA" id="ARBA00022679"/>
    </source>
</evidence>
<keyword evidence="4" id="KW-0597">Phosphoprotein</keyword>
<dbReference type="PROSITE" id="PS50109">
    <property type="entry name" value="HIS_KIN"/>
    <property type="match status" value="1"/>
</dbReference>
<evidence type="ECO:0000256" key="4">
    <source>
        <dbReference type="ARBA" id="ARBA00022553"/>
    </source>
</evidence>
<dbReference type="GO" id="GO:0005886">
    <property type="term" value="C:plasma membrane"/>
    <property type="evidence" value="ECO:0007669"/>
    <property type="project" value="TreeGrafter"/>
</dbReference>
<evidence type="ECO:0000256" key="8">
    <source>
        <dbReference type="SAM" id="Phobius"/>
    </source>
</evidence>
<dbReference type="PANTHER" id="PTHR45453:SF1">
    <property type="entry name" value="PHOSPHATE REGULON SENSOR PROTEIN PHOR"/>
    <property type="match status" value="1"/>
</dbReference>
<evidence type="ECO:0000256" key="2">
    <source>
        <dbReference type="ARBA" id="ARBA00004370"/>
    </source>
</evidence>
<evidence type="ECO:0000313" key="11">
    <source>
        <dbReference type="Proteomes" id="UP000757900"/>
    </source>
</evidence>
<dbReference type="SMART" id="SM00387">
    <property type="entry name" value="HATPase_c"/>
    <property type="match status" value="1"/>
</dbReference>
<sequence length="414" mass="47227">MIKQMQGRFVRIAMLSFTAVLLCLLLGLNGLNYWQTVQDLDGEASHLIDQSQNQQQGDQERPPLPKNQGFDWARLWQSYQGPNFHTARYIYAKTDANGELVTSQLDHMDDYDQETLANMISPLVRFSKTRGWIGALRYYQRTNPQGDKEWVFVDAGRQLQAVTRLAMISLGVLVLTLLIVYGLLRYFSNRAIRPLINNIKRQQEFISNASHEIKTPLAVLATNNDVLELTGCTNEWTQSNRRQIQRLNALVEQMLQLARYDEGQVALNPESLDLVVLLKQALDDLGGLLEANQAQVSLNLPDSILLAIDRASFQQVSQVLLENALQYHLAGTEIEVGWRQTDKSLYVANHCQKMSQEQAERLFERFYRPDQGRRRDQGGSGMGLSLAQAVAERNGWHLKVGMRSETEIEFTIRF</sequence>
<protein>
    <recommendedName>
        <fullName evidence="3">histidine kinase</fullName>
        <ecNumber evidence="3">2.7.13.3</ecNumber>
    </recommendedName>
</protein>
<evidence type="ECO:0000256" key="3">
    <source>
        <dbReference type="ARBA" id="ARBA00012438"/>
    </source>
</evidence>
<dbReference type="SUPFAM" id="SSF47384">
    <property type="entry name" value="Homodimeric domain of signal transducing histidine kinase"/>
    <property type="match status" value="1"/>
</dbReference>
<name>A0A929QS82_ABIDE</name>
<evidence type="ECO:0000256" key="1">
    <source>
        <dbReference type="ARBA" id="ARBA00000085"/>
    </source>
</evidence>
<dbReference type="InterPro" id="IPR036097">
    <property type="entry name" value="HisK_dim/P_sf"/>
</dbReference>
<dbReference type="AlphaFoldDB" id="A0A929QS82"/>
<dbReference type="Gene3D" id="1.10.287.130">
    <property type="match status" value="1"/>
</dbReference>
<keyword evidence="7" id="KW-0902">Two-component regulatory system</keyword>
<dbReference type="GO" id="GO:0004721">
    <property type="term" value="F:phosphoprotein phosphatase activity"/>
    <property type="evidence" value="ECO:0007669"/>
    <property type="project" value="TreeGrafter"/>
</dbReference>
<keyword evidence="5" id="KW-0808">Transferase</keyword>
<evidence type="ECO:0000259" key="9">
    <source>
        <dbReference type="PROSITE" id="PS50109"/>
    </source>
</evidence>
<keyword evidence="6 10" id="KW-0418">Kinase</keyword>
<proteinExistence type="predicted"/>
<dbReference type="Gene3D" id="3.30.565.10">
    <property type="entry name" value="Histidine kinase-like ATPase, C-terminal domain"/>
    <property type="match status" value="1"/>
</dbReference>
<dbReference type="InterPro" id="IPR003594">
    <property type="entry name" value="HATPase_dom"/>
</dbReference>
<gene>
    <name evidence="10" type="ORF">HXK00_02300</name>
</gene>
<organism evidence="10 11">
    <name type="scientific">Abiotrophia defectiva</name>
    <name type="common">Streptococcus defectivus</name>
    <dbReference type="NCBI Taxonomy" id="46125"/>
    <lineage>
        <taxon>Bacteria</taxon>
        <taxon>Bacillati</taxon>
        <taxon>Bacillota</taxon>
        <taxon>Bacilli</taxon>
        <taxon>Lactobacillales</taxon>
        <taxon>Aerococcaceae</taxon>
        <taxon>Abiotrophia</taxon>
    </lineage>
</organism>
<accession>A0A929QS82</accession>
<dbReference type="Pfam" id="PF00512">
    <property type="entry name" value="HisKA"/>
    <property type="match status" value="1"/>
</dbReference>
<reference evidence="10" key="1">
    <citation type="submission" date="2020-04" db="EMBL/GenBank/DDBJ databases">
        <title>Deep metagenomics examines the oral microbiome during advanced dental caries in children, revealing novel taxa and co-occurrences with host molecules.</title>
        <authorList>
            <person name="Baker J.L."/>
            <person name="Morton J.T."/>
            <person name="Dinis M."/>
            <person name="Alvarez R."/>
            <person name="Tran N.C."/>
            <person name="Knight R."/>
            <person name="Edlund A."/>
        </authorList>
    </citation>
    <scope>NUCLEOTIDE SEQUENCE</scope>
    <source>
        <strain evidence="10">JCVI_23_bin.16</strain>
    </source>
</reference>
<dbReference type="InterPro" id="IPR003661">
    <property type="entry name" value="HisK_dim/P_dom"/>
</dbReference>
<evidence type="ECO:0000313" key="10">
    <source>
        <dbReference type="EMBL" id="MBF0934458.1"/>
    </source>
</evidence>
<comment type="subcellular location">
    <subcellularLocation>
        <location evidence="2">Membrane</location>
    </subcellularLocation>
</comment>
<evidence type="ECO:0000256" key="6">
    <source>
        <dbReference type="ARBA" id="ARBA00022777"/>
    </source>
</evidence>
<keyword evidence="8" id="KW-0472">Membrane</keyword>
<dbReference type="PANTHER" id="PTHR45453">
    <property type="entry name" value="PHOSPHATE REGULON SENSOR PROTEIN PHOR"/>
    <property type="match status" value="1"/>
</dbReference>
<evidence type="ECO:0000256" key="7">
    <source>
        <dbReference type="ARBA" id="ARBA00023012"/>
    </source>
</evidence>
<dbReference type="EC" id="2.7.13.3" evidence="3"/>
<dbReference type="GO" id="GO:0000155">
    <property type="term" value="F:phosphorelay sensor kinase activity"/>
    <property type="evidence" value="ECO:0007669"/>
    <property type="project" value="InterPro"/>
</dbReference>
<dbReference type="Pfam" id="PF02518">
    <property type="entry name" value="HATPase_c"/>
    <property type="match status" value="1"/>
</dbReference>
<feature type="transmembrane region" description="Helical" evidence="8">
    <location>
        <begin position="165"/>
        <end position="184"/>
    </location>
</feature>
<comment type="catalytic activity">
    <reaction evidence="1">
        <text>ATP + protein L-histidine = ADP + protein N-phospho-L-histidine.</text>
        <dbReference type="EC" id="2.7.13.3"/>
    </reaction>
</comment>
<keyword evidence="8" id="KW-0812">Transmembrane</keyword>
<keyword evidence="8" id="KW-1133">Transmembrane helix</keyword>
<dbReference type="Proteomes" id="UP000757900">
    <property type="component" value="Unassembled WGS sequence"/>
</dbReference>
<comment type="caution">
    <text evidence="10">The sequence shown here is derived from an EMBL/GenBank/DDBJ whole genome shotgun (WGS) entry which is preliminary data.</text>
</comment>
<dbReference type="SMART" id="SM00388">
    <property type="entry name" value="HisKA"/>
    <property type="match status" value="1"/>
</dbReference>
<dbReference type="CDD" id="cd00082">
    <property type="entry name" value="HisKA"/>
    <property type="match status" value="1"/>
</dbReference>
<dbReference type="SUPFAM" id="SSF55874">
    <property type="entry name" value="ATPase domain of HSP90 chaperone/DNA topoisomerase II/histidine kinase"/>
    <property type="match status" value="1"/>
</dbReference>
<dbReference type="EMBL" id="JABZFV010000025">
    <property type="protein sequence ID" value="MBF0934458.1"/>
    <property type="molecule type" value="Genomic_DNA"/>
</dbReference>
<dbReference type="InterPro" id="IPR050351">
    <property type="entry name" value="BphY/WalK/GraS-like"/>
</dbReference>
<dbReference type="InterPro" id="IPR036890">
    <property type="entry name" value="HATPase_C_sf"/>
</dbReference>